<dbReference type="InterPro" id="IPR050109">
    <property type="entry name" value="HTH-type_TetR-like_transc_reg"/>
</dbReference>
<evidence type="ECO:0000313" key="6">
    <source>
        <dbReference type="EMBL" id="SDI31257.1"/>
    </source>
</evidence>
<dbReference type="AlphaFoldDB" id="A0A1G8JJQ1"/>
<dbReference type="InterPro" id="IPR009057">
    <property type="entry name" value="Homeodomain-like_sf"/>
</dbReference>
<dbReference type="Gene3D" id="1.10.357.10">
    <property type="entry name" value="Tetracycline Repressor, domain 2"/>
    <property type="match status" value="1"/>
</dbReference>
<dbReference type="OrthoDB" id="3291296at2"/>
<dbReference type="GO" id="GO:0003700">
    <property type="term" value="F:DNA-binding transcription factor activity"/>
    <property type="evidence" value="ECO:0007669"/>
    <property type="project" value="TreeGrafter"/>
</dbReference>
<evidence type="ECO:0000259" key="5">
    <source>
        <dbReference type="PROSITE" id="PS50977"/>
    </source>
</evidence>
<gene>
    <name evidence="6" type="ORF">SAMN05421505_14344</name>
</gene>
<dbReference type="InterPro" id="IPR001647">
    <property type="entry name" value="HTH_TetR"/>
</dbReference>
<keyword evidence="1" id="KW-0805">Transcription regulation</keyword>
<dbReference type="EMBL" id="FNCN01000043">
    <property type="protein sequence ID" value="SDI31257.1"/>
    <property type="molecule type" value="Genomic_DNA"/>
</dbReference>
<keyword evidence="7" id="KW-1185">Reference proteome</keyword>
<dbReference type="GO" id="GO:0000976">
    <property type="term" value="F:transcription cis-regulatory region binding"/>
    <property type="evidence" value="ECO:0007669"/>
    <property type="project" value="TreeGrafter"/>
</dbReference>
<reference evidence="6 7" key="1">
    <citation type="submission" date="2016-10" db="EMBL/GenBank/DDBJ databases">
        <authorList>
            <person name="de Groot N.N."/>
        </authorList>
    </citation>
    <scope>NUCLEOTIDE SEQUENCE [LARGE SCALE GENOMIC DNA]</scope>
    <source>
        <strain evidence="6 7">CPCC 201354</strain>
    </source>
</reference>
<evidence type="ECO:0000256" key="4">
    <source>
        <dbReference type="PROSITE-ProRule" id="PRU00335"/>
    </source>
</evidence>
<proteinExistence type="predicted"/>
<dbReference type="Pfam" id="PF00440">
    <property type="entry name" value="TetR_N"/>
    <property type="match status" value="1"/>
</dbReference>
<dbReference type="STRING" id="504805.SAMN05421505_14344"/>
<dbReference type="Proteomes" id="UP000198923">
    <property type="component" value="Unassembled WGS sequence"/>
</dbReference>
<dbReference type="InterPro" id="IPR036271">
    <property type="entry name" value="Tet_transcr_reg_TetR-rel_C_sf"/>
</dbReference>
<dbReference type="Pfam" id="PF02909">
    <property type="entry name" value="TetR_C_1"/>
    <property type="match status" value="1"/>
</dbReference>
<name>A0A1G8JJQ1_9ACTN</name>
<dbReference type="GO" id="GO:0045892">
    <property type="term" value="P:negative regulation of DNA-templated transcription"/>
    <property type="evidence" value="ECO:0007669"/>
    <property type="project" value="InterPro"/>
</dbReference>
<dbReference type="InterPro" id="IPR004111">
    <property type="entry name" value="Repressor_TetR_C"/>
</dbReference>
<evidence type="ECO:0000256" key="2">
    <source>
        <dbReference type="ARBA" id="ARBA00023125"/>
    </source>
</evidence>
<evidence type="ECO:0000256" key="3">
    <source>
        <dbReference type="ARBA" id="ARBA00023163"/>
    </source>
</evidence>
<sequence>MTAPRRTRVRRNSLSRALVVEAAITLLDRDGPDKVTMRAVASALGAQQMSIYNYVSGKADLFAAVEEHLYSTLRVPDPATAGIEEFVGVYRELWRLLKAHPWLVHLHIAVVDVPDMRLRMAEATYAILFRLGLSAREAVIFSTAAGNLVLGCAALYAEARHTDVEADRAAAIRRLAGGYPSLIHITEVQDIVLQDDVLDFGLAALVRELRERTGAGGAA</sequence>
<feature type="DNA-binding region" description="H-T-H motif" evidence="4">
    <location>
        <begin position="36"/>
        <end position="55"/>
    </location>
</feature>
<dbReference type="RefSeq" id="WP_093175122.1">
    <property type="nucleotide sequence ID" value="NZ_FNCN01000043.1"/>
</dbReference>
<organism evidence="6 7">
    <name type="scientific">Sinosporangium album</name>
    <dbReference type="NCBI Taxonomy" id="504805"/>
    <lineage>
        <taxon>Bacteria</taxon>
        <taxon>Bacillati</taxon>
        <taxon>Actinomycetota</taxon>
        <taxon>Actinomycetes</taxon>
        <taxon>Streptosporangiales</taxon>
        <taxon>Streptosporangiaceae</taxon>
        <taxon>Sinosporangium</taxon>
    </lineage>
</organism>
<dbReference type="PANTHER" id="PTHR30055">
    <property type="entry name" value="HTH-TYPE TRANSCRIPTIONAL REGULATOR RUTR"/>
    <property type="match status" value="1"/>
</dbReference>
<evidence type="ECO:0000256" key="1">
    <source>
        <dbReference type="ARBA" id="ARBA00023015"/>
    </source>
</evidence>
<keyword evidence="3" id="KW-0804">Transcription</keyword>
<accession>A0A1G8JJQ1</accession>
<feature type="domain" description="HTH tetR-type" evidence="5">
    <location>
        <begin position="13"/>
        <end position="73"/>
    </location>
</feature>
<dbReference type="PROSITE" id="PS50977">
    <property type="entry name" value="HTH_TETR_2"/>
    <property type="match status" value="1"/>
</dbReference>
<keyword evidence="2 4" id="KW-0238">DNA-binding</keyword>
<dbReference type="PANTHER" id="PTHR30055:SF151">
    <property type="entry name" value="TRANSCRIPTIONAL REGULATORY PROTEIN"/>
    <property type="match status" value="1"/>
</dbReference>
<dbReference type="SUPFAM" id="SSF48498">
    <property type="entry name" value="Tetracyclin repressor-like, C-terminal domain"/>
    <property type="match status" value="1"/>
</dbReference>
<evidence type="ECO:0000313" key="7">
    <source>
        <dbReference type="Proteomes" id="UP000198923"/>
    </source>
</evidence>
<dbReference type="SUPFAM" id="SSF46689">
    <property type="entry name" value="Homeodomain-like"/>
    <property type="match status" value="1"/>
</dbReference>
<protein>
    <submittedName>
        <fullName evidence="6">DNA-binding transcriptional regulator, AcrR family</fullName>
    </submittedName>
</protein>